<name>A0A645H4V5_9ZZZZ</name>
<evidence type="ECO:0000313" key="1">
    <source>
        <dbReference type="EMBL" id="MPN34018.1"/>
    </source>
</evidence>
<organism evidence="1">
    <name type="scientific">bioreactor metagenome</name>
    <dbReference type="NCBI Taxonomy" id="1076179"/>
    <lineage>
        <taxon>unclassified sequences</taxon>
        <taxon>metagenomes</taxon>
        <taxon>ecological metagenomes</taxon>
    </lineage>
</organism>
<reference evidence="1" key="1">
    <citation type="submission" date="2019-08" db="EMBL/GenBank/DDBJ databases">
        <authorList>
            <person name="Kucharzyk K."/>
            <person name="Murdoch R.W."/>
            <person name="Higgins S."/>
            <person name="Loffler F."/>
        </authorList>
    </citation>
    <scope>NUCLEOTIDE SEQUENCE</scope>
</reference>
<dbReference type="EMBL" id="VSSQ01086842">
    <property type="protein sequence ID" value="MPN34018.1"/>
    <property type="molecule type" value="Genomic_DNA"/>
</dbReference>
<accession>A0A645H4V5</accession>
<dbReference type="AlphaFoldDB" id="A0A645H4V5"/>
<sequence length="48" mass="5167">MDVVDGLRLRASQLYAKNGGRFTGQLAGQPQGGDVFTDSRIGLEGDWL</sequence>
<gene>
    <name evidence="1" type="ORF">SDC9_181510</name>
</gene>
<protein>
    <submittedName>
        <fullName evidence="1">Uncharacterized protein</fullName>
    </submittedName>
</protein>
<proteinExistence type="predicted"/>
<comment type="caution">
    <text evidence="1">The sequence shown here is derived from an EMBL/GenBank/DDBJ whole genome shotgun (WGS) entry which is preliminary data.</text>
</comment>